<keyword evidence="2" id="KW-1185">Reference proteome</keyword>
<sequence>MPEEPWKSACGSADNPNSIIVANNYYDNGDPAYLFCDRWFRLSRLGDAVHRGLTAPLDFQKFDVGFYENRARPFISAIMMDKRVGVNPQDNQGNTLMRNKKFDFLDFGDHYALNAAQCKLTTKFAKARRNPPTLVFMDNADSYSWYALAAYVSEGGNLNDYPVYPYVPYNGMFTTNATHTEGIPNK</sequence>
<comment type="caution">
    <text evidence="1">The sequence shown here is derived from an EMBL/GenBank/DDBJ whole genome shotgun (WGS) entry which is preliminary data.</text>
</comment>
<organism evidence="1 2">
    <name type="scientific">Vermiconidia calcicola</name>
    <dbReference type="NCBI Taxonomy" id="1690605"/>
    <lineage>
        <taxon>Eukaryota</taxon>
        <taxon>Fungi</taxon>
        <taxon>Dikarya</taxon>
        <taxon>Ascomycota</taxon>
        <taxon>Pezizomycotina</taxon>
        <taxon>Dothideomycetes</taxon>
        <taxon>Dothideomycetidae</taxon>
        <taxon>Mycosphaerellales</taxon>
        <taxon>Extremaceae</taxon>
        <taxon>Vermiconidia</taxon>
    </lineage>
</organism>
<name>A0ACC3N9X9_9PEZI</name>
<protein>
    <submittedName>
        <fullName evidence="1">Uncharacterized protein</fullName>
    </submittedName>
</protein>
<accession>A0ACC3N9X9</accession>
<evidence type="ECO:0000313" key="1">
    <source>
        <dbReference type="EMBL" id="KAK3712101.1"/>
    </source>
</evidence>
<dbReference type="EMBL" id="JAUTXU010000071">
    <property type="protein sequence ID" value="KAK3712101.1"/>
    <property type="molecule type" value="Genomic_DNA"/>
</dbReference>
<proteinExistence type="predicted"/>
<reference evidence="1" key="1">
    <citation type="submission" date="2023-07" db="EMBL/GenBank/DDBJ databases">
        <title>Black Yeasts Isolated from many extreme environments.</title>
        <authorList>
            <person name="Coleine C."/>
            <person name="Stajich J.E."/>
            <person name="Selbmann L."/>
        </authorList>
    </citation>
    <scope>NUCLEOTIDE SEQUENCE</scope>
    <source>
        <strain evidence="1">CCFEE 5714</strain>
    </source>
</reference>
<evidence type="ECO:0000313" key="2">
    <source>
        <dbReference type="Proteomes" id="UP001281147"/>
    </source>
</evidence>
<dbReference type="Proteomes" id="UP001281147">
    <property type="component" value="Unassembled WGS sequence"/>
</dbReference>
<gene>
    <name evidence="1" type="ORF">LTR37_009192</name>
</gene>